<accession>A0A3N4I5P1</accession>
<evidence type="ECO:0000313" key="1">
    <source>
        <dbReference type="EMBL" id="RPA77164.1"/>
    </source>
</evidence>
<keyword evidence="2" id="KW-1185">Reference proteome</keyword>
<organism evidence="1 2">
    <name type="scientific">Ascobolus immersus RN42</name>
    <dbReference type="NCBI Taxonomy" id="1160509"/>
    <lineage>
        <taxon>Eukaryota</taxon>
        <taxon>Fungi</taxon>
        <taxon>Dikarya</taxon>
        <taxon>Ascomycota</taxon>
        <taxon>Pezizomycotina</taxon>
        <taxon>Pezizomycetes</taxon>
        <taxon>Pezizales</taxon>
        <taxon>Ascobolaceae</taxon>
        <taxon>Ascobolus</taxon>
    </lineage>
</organism>
<dbReference type="Proteomes" id="UP000275078">
    <property type="component" value="Unassembled WGS sequence"/>
</dbReference>
<evidence type="ECO:0000313" key="2">
    <source>
        <dbReference type="Proteomes" id="UP000275078"/>
    </source>
</evidence>
<dbReference type="AlphaFoldDB" id="A0A3N4I5P1"/>
<gene>
    <name evidence="1" type="ORF">BJ508DRAFT_417258</name>
</gene>
<dbReference type="EMBL" id="ML119731">
    <property type="protein sequence ID" value="RPA77164.1"/>
    <property type="molecule type" value="Genomic_DNA"/>
</dbReference>
<name>A0A3N4I5P1_ASCIM</name>
<sequence>MPQLEAISGRSSCIAIPLFECAIWPVSLILRLYLITSYAIRLQFIIGILVVIAS</sequence>
<protein>
    <submittedName>
        <fullName evidence="1">Uncharacterized protein</fullName>
    </submittedName>
</protein>
<reference evidence="1 2" key="1">
    <citation type="journal article" date="2018" name="Nat. Ecol. Evol.">
        <title>Pezizomycetes genomes reveal the molecular basis of ectomycorrhizal truffle lifestyle.</title>
        <authorList>
            <person name="Murat C."/>
            <person name="Payen T."/>
            <person name="Noel B."/>
            <person name="Kuo A."/>
            <person name="Morin E."/>
            <person name="Chen J."/>
            <person name="Kohler A."/>
            <person name="Krizsan K."/>
            <person name="Balestrini R."/>
            <person name="Da Silva C."/>
            <person name="Montanini B."/>
            <person name="Hainaut M."/>
            <person name="Levati E."/>
            <person name="Barry K.W."/>
            <person name="Belfiori B."/>
            <person name="Cichocki N."/>
            <person name="Clum A."/>
            <person name="Dockter R.B."/>
            <person name="Fauchery L."/>
            <person name="Guy J."/>
            <person name="Iotti M."/>
            <person name="Le Tacon F."/>
            <person name="Lindquist E.A."/>
            <person name="Lipzen A."/>
            <person name="Malagnac F."/>
            <person name="Mello A."/>
            <person name="Molinier V."/>
            <person name="Miyauchi S."/>
            <person name="Poulain J."/>
            <person name="Riccioni C."/>
            <person name="Rubini A."/>
            <person name="Sitrit Y."/>
            <person name="Splivallo R."/>
            <person name="Traeger S."/>
            <person name="Wang M."/>
            <person name="Zifcakova L."/>
            <person name="Wipf D."/>
            <person name="Zambonelli A."/>
            <person name="Paolocci F."/>
            <person name="Nowrousian M."/>
            <person name="Ottonello S."/>
            <person name="Baldrian P."/>
            <person name="Spatafora J.W."/>
            <person name="Henrissat B."/>
            <person name="Nagy L.G."/>
            <person name="Aury J.M."/>
            <person name="Wincker P."/>
            <person name="Grigoriev I.V."/>
            <person name="Bonfante P."/>
            <person name="Martin F.M."/>
        </authorList>
    </citation>
    <scope>NUCLEOTIDE SEQUENCE [LARGE SCALE GENOMIC DNA]</scope>
    <source>
        <strain evidence="1 2">RN42</strain>
    </source>
</reference>
<proteinExistence type="predicted"/>